<evidence type="ECO:0000313" key="3">
    <source>
        <dbReference type="EMBL" id="SFP25763.1"/>
    </source>
</evidence>
<dbReference type="AlphaFoldDB" id="A0A1I5NVG6"/>
<dbReference type="SUPFAM" id="SSF52402">
    <property type="entry name" value="Adenine nucleotide alpha hydrolases-like"/>
    <property type="match status" value="2"/>
</dbReference>
<keyword evidence="4" id="KW-1185">Reference proteome</keyword>
<evidence type="ECO:0000259" key="2">
    <source>
        <dbReference type="Pfam" id="PF00582"/>
    </source>
</evidence>
<proteinExistence type="inferred from homology"/>
<comment type="similarity">
    <text evidence="1">Belongs to the universal stress protein A family.</text>
</comment>
<dbReference type="PRINTS" id="PR01438">
    <property type="entry name" value="UNVRSLSTRESS"/>
</dbReference>
<dbReference type="PANTHER" id="PTHR46268">
    <property type="entry name" value="STRESS RESPONSE PROTEIN NHAX"/>
    <property type="match status" value="1"/>
</dbReference>
<reference evidence="3 4" key="1">
    <citation type="submission" date="2016-10" db="EMBL/GenBank/DDBJ databases">
        <authorList>
            <person name="de Groot N.N."/>
        </authorList>
    </citation>
    <scope>NUCLEOTIDE SEQUENCE [LARGE SCALE GENOMIC DNA]</scope>
    <source>
        <strain evidence="4">E92,LMG 26720,CCM 7988</strain>
    </source>
</reference>
<dbReference type="PANTHER" id="PTHR46268:SF6">
    <property type="entry name" value="UNIVERSAL STRESS PROTEIN UP12"/>
    <property type="match status" value="1"/>
</dbReference>
<protein>
    <submittedName>
        <fullName evidence="3">Nucleotide-binding universal stress protein, UspA family</fullName>
    </submittedName>
</protein>
<name>A0A1I5NVG6_9BACT</name>
<dbReference type="Pfam" id="PF00582">
    <property type="entry name" value="Usp"/>
    <property type="match status" value="1"/>
</dbReference>
<gene>
    <name evidence="3" type="ORF">SAMN04515674_102137</name>
</gene>
<dbReference type="CDD" id="cd00293">
    <property type="entry name" value="USP-like"/>
    <property type="match status" value="1"/>
</dbReference>
<feature type="domain" description="UspA" evidence="2">
    <location>
        <begin position="1"/>
        <end position="144"/>
    </location>
</feature>
<sequence>MKSILFPTDFSENAAHAAHFAVMLAKKIKAKIILLNIYGIPVITSDQLAYDATTLIEDEKHVAWEQFNEFKEKFIKETGFEGENIEACVKYGFPSEGILSTAADYKADFIVMGTKGASNIIDQFLGTNSYRVAHHSDCPVLIVPEKASLKPWENMLYAADFESDEIAGTHSVVDFSRLFKSKITVLHIREEYEPAIVDPADVIEWMREEFEGENVTFKNLNRSNVIQGLETYLKTHPTDLLILANQERGFFEELFHKSVTKHFIQASNLPILIVRKKQQIFMD</sequence>
<dbReference type="EMBL" id="FOXH01000002">
    <property type="protein sequence ID" value="SFP25763.1"/>
    <property type="molecule type" value="Genomic_DNA"/>
</dbReference>
<accession>A0A1I5NVG6</accession>
<dbReference type="Gene3D" id="3.40.50.12370">
    <property type="match status" value="1"/>
</dbReference>
<dbReference type="InterPro" id="IPR006016">
    <property type="entry name" value="UspA"/>
</dbReference>
<dbReference type="Proteomes" id="UP000199306">
    <property type="component" value="Unassembled WGS sequence"/>
</dbReference>
<evidence type="ECO:0000256" key="1">
    <source>
        <dbReference type="ARBA" id="ARBA00008791"/>
    </source>
</evidence>
<dbReference type="OrthoDB" id="9788959at2"/>
<dbReference type="STRING" id="1079859.SAMN04515674_102137"/>
<dbReference type="InterPro" id="IPR006015">
    <property type="entry name" value="Universal_stress_UspA"/>
</dbReference>
<dbReference type="RefSeq" id="WP_092012442.1">
    <property type="nucleotide sequence ID" value="NZ_FOXH01000002.1"/>
</dbReference>
<evidence type="ECO:0000313" key="4">
    <source>
        <dbReference type="Proteomes" id="UP000199306"/>
    </source>
</evidence>
<organism evidence="3 4">
    <name type="scientific">Pseudarcicella hirudinis</name>
    <dbReference type="NCBI Taxonomy" id="1079859"/>
    <lineage>
        <taxon>Bacteria</taxon>
        <taxon>Pseudomonadati</taxon>
        <taxon>Bacteroidota</taxon>
        <taxon>Cytophagia</taxon>
        <taxon>Cytophagales</taxon>
        <taxon>Flectobacillaceae</taxon>
        <taxon>Pseudarcicella</taxon>
    </lineage>
</organism>